<organism evidence="3 4">
    <name type="scientific">Cutaneotrichosporon cavernicola</name>
    <dbReference type="NCBI Taxonomy" id="279322"/>
    <lineage>
        <taxon>Eukaryota</taxon>
        <taxon>Fungi</taxon>
        <taxon>Dikarya</taxon>
        <taxon>Basidiomycota</taxon>
        <taxon>Agaricomycotina</taxon>
        <taxon>Tremellomycetes</taxon>
        <taxon>Trichosporonales</taxon>
        <taxon>Trichosporonaceae</taxon>
        <taxon>Cutaneotrichosporon</taxon>
    </lineage>
</organism>
<dbReference type="GeneID" id="85494034"/>
<feature type="transmembrane region" description="Helical" evidence="1">
    <location>
        <begin position="71"/>
        <end position="92"/>
    </location>
</feature>
<keyword evidence="2" id="KW-0732">Signal</keyword>
<keyword evidence="1" id="KW-0472">Membrane</keyword>
<proteinExistence type="predicted"/>
<feature type="signal peptide" evidence="2">
    <location>
        <begin position="1"/>
        <end position="20"/>
    </location>
</feature>
<reference evidence="3" key="1">
    <citation type="journal article" date="2023" name="BMC Genomics">
        <title>Chromosome-level genome assemblies of Cutaneotrichosporon spp. (Trichosporonales, Basidiomycota) reveal imbalanced evolution between nucleotide sequences and chromosome synteny.</title>
        <authorList>
            <person name="Kobayashi Y."/>
            <person name="Kayamori A."/>
            <person name="Aoki K."/>
            <person name="Shiwa Y."/>
            <person name="Matsutani M."/>
            <person name="Fujita N."/>
            <person name="Sugita T."/>
            <person name="Iwasaki W."/>
            <person name="Tanaka N."/>
            <person name="Takashima M."/>
        </authorList>
    </citation>
    <scope>NUCLEOTIDE SEQUENCE</scope>
    <source>
        <strain evidence="3">HIS019</strain>
    </source>
</reference>
<evidence type="ECO:0000313" key="3">
    <source>
        <dbReference type="EMBL" id="BEI90163.1"/>
    </source>
</evidence>
<dbReference type="AlphaFoldDB" id="A0AA48IGK2"/>
<evidence type="ECO:0000256" key="2">
    <source>
        <dbReference type="SAM" id="SignalP"/>
    </source>
</evidence>
<feature type="chain" id="PRO_5041307581" evidence="2">
    <location>
        <begin position="21"/>
        <end position="98"/>
    </location>
</feature>
<protein>
    <submittedName>
        <fullName evidence="3">Uncharacterized protein</fullName>
    </submittedName>
</protein>
<gene>
    <name evidence="3" type="ORF">CcaverHIS019_0302330</name>
</gene>
<keyword evidence="1" id="KW-0812">Transmembrane</keyword>
<accession>A0AA48IGK2</accession>
<evidence type="ECO:0000256" key="1">
    <source>
        <dbReference type="SAM" id="Phobius"/>
    </source>
</evidence>
<dbReference type="Proteomes" id="UP001233271">
    <property type="component" value="Chromosome 3"/>
</dbReference>
<dbReference type="RefSeq" id="XP_060455429.1">
    <property type="nucleotide sequence ID" value="XM_060598657.1"/>
</dbReference>
<sequence length="98" mass="10727">MVHAPASHILARLGVRVVLTLNLSTPIGNFSLIFVNLGPQNEWRASFGIYGACYHRMLKVPSLGAVLTKGLFFVPLTTILVFITSLFLSAALTTRQKQ</sequence>
<dbReference type="EMBL" id="AP028214">
    <property type="protein sequence ID" value="BEI90163.1"/>
    <property type="molecule type" value="Genomic_DNA"/>
</dbReference>
<keyword evidence="4" id="KW-1185">Reference proteome</keyword>
<evidence type="ECO:0000313" key="4">
    <source>
        <dbReference type="Proteomes" id="UP001233271"/>
    </source>
</evidence>
<name>A0AA48IGK2_9TREE</name>
<keyword evidence="1" id="KW-1133">Transmembrane helix</keyword>
<dbReference type="KEGG" id="ccac:CcaHIS019_0302330"/>